<gene>
    <name evidence="2" type="ORF">AN218_04085</name>
</gene>
<keyword evidence="1" id="KW-0472">Membrane</keyword>
<comment type="caution">
    <text evidence="2">The sequence shown here is derived from an EMBL/GenBank/DDBJ whole genome shotgun (WGS) entry which is preliminary data.</text>
</comment>
<dbReference type="PATRIC" id="fig|518642.10.peg.7442"/>
<dbReference type="EMBL" id="LJGW01000082">
    <property type="protein sequence ID" value="OEV13319.1"/>
    <property type="molecule type" value="Genomic_DNA"/>
</dbReference>
<reference evidence="2 3" key="1">
    <citation type="journal article" date="2016" name="Front. Microbiol.">
        <title>Comparative Genomics Analysis of Streptomyces Species Reveals Their Adaptation to the Marine Environment and Their Diversity at the Genomic Level.</title>
        <authorList>
            <person name="Tian X."/>
            <person name="Zhang Z."/>
            <person name="Yang T."/>
            <person name="Chen M."/>
            <person name="Li J."/>
            <person name="Chen F."/>
            <person name="Yang J."/>
            <person name="Li W."/>
            <person name="Zhang B."/>
            <person name="Zhang Z."/>
            <person name="Wu J."/>
            <person name="Zhang C."/>
            <person name="Long L."/>
            <person name="Xiao J."/>
        </authorList>
    </citation>
    <scope>NUCLEOTIDE SEQUENCE [LARGE SCALE GENOMIC DNA]</scope>
    <source>
        <strain evidence="2 3">SCSIO 10429</strain>
    </source>
</reference>
<name>A0A1E7LAU3_9ACTN</name>
<keyword evidence="3" id="KW-1185">Reference proteome</keyword>
<evidence type="ECO:0000256" key="1">
    <source>
        <dbReference type="SAM" id="Phobius"/>
    </source>
</evidence>
<sequence>MMIAAPPGGEFGGWGWWVIGAFGVLFVLSIFFSFLDGWKMRKHSYEEQVEVFLEDLRSGAVTRRGHIGLNPLKYTKLTDKDADRIAEEVGYYRQTFGTQGQWLFFRPADSGDERK</sequence>
<evidence type="ECO:0000313" key="3">
    <source>
        <dbReference type="Proteomes" id="UP000176005"/>
    </source>
</evidence>
<organism evidence="2 3">
    <name type="scientific">Streptomyces nanshensis</name>
    <dbReference type="NCBI Taxonomy" id="518642"/>
    <lineage>
        <taxon>Bacteria</taxon>
        <taxon>Bacillati</taxon>
        <taxon>Actinomycetota</taxon>
        <taxon>Actinomycetes</taxon>
        <taxon>Kitasatosporales</taxon>
        <taxon>Streptomycetaceae</taxon>
        <taxon>Streptomyces</taxon>
    </lineage>
</organism>
<protein>
    <submittedName>
        <fullName evidence="2">Uncharacterized protein</fullName>
    </submittedName>
</protein>
<evidence type="ECO:0000313" key="2">
    <source>
        <dbReference type="EMBL" id="OEV13319.1"/>
    </source>
</evidence>
<proteinExistence type="predicted"/>
<dbReference type="Proteomes" id="UP000176005">
    <property type="component" value="Unassembled WGS sequence"/>
</dbReference>
<dbReference type="AlphaFoldDB" id="A0A1E7LAU3"/>
<dbReference type="RefSeq" id="WP_070015236.1">
    <property type="nucleotide sequence ID" value="NZ_LJGW01000082.1"/>
</dbReference>
<accession>A0A1E7LAU3</accession>
<keyword evidence="1" id="KW-1133">Transmembrane helix</keyword>
<feature type="transmembrane region" description="Helical" evidence="1">
    <location>
        <begin position="14"/>
        <end position="35"/>
    </location>
</feature>
<keyword evidence="1" id="KW-0812">Transmembrane</keyword>